<accession>B9GCE3</accession>
<keyword evidence="12" id="KW-0547">Nucleotide-binding</keyword>
<keyword evidence="16 20" id="KW-0472">Membrane</keyword>
<name>B9GCE3_ORYSJ</name>
<feature type="signal peptide" evidence="21">
    <location>
        <begin position="1"/>
        <end position="27"/>
    </location>
</feature>
<dbReference type="AlphaFoldDB" id="B9GCE3"/>
<evidence type="ECO:0000256" key="4">
    <source>
        <dbReference type="ARBA" id="ARBA00022475"/>
    </source>
</evidence>
<evidence type="ECO:0000256" key="8">
    <source>
        <dbReference type="ARBA" id="ARBA00022679"/>
    </source>
</evidence>
<comment type="similarity">
    <text evidence="2">Belongs to the RLP family.</text>
</comment>
<reference evidence="24" key="1">
    <citation type="journal article" date="2005" name="PLoS Biol.">
        <title>The genomes of Oryza sativa: a history of duplications.</title>
        <authorList>
            <person name="Yu J."/>
            <person name="Wang J."/>
            <person name="Lin W."/>
            <person name="Li S."/>
            <person name="Li H."/>
            <person name="Zhou J."/>
            <person name="Ni P."/>
            <person name="Dong W."/>
            <person name="Hu S."/>
            <person name="Zeng C."/>
            <person name="Zhang J."/>
            <person name="Zhang Y."/>
            <person name="Li R."/>
            <person name="Xu Z."/>
            <person name="Li S."/>
            <person name="Li X."/>
            <person name="Zheng H."/>
            <person name="Cong L."/>
            <person name="Lin L."/>
            <person name="Yin J."/>
            <person name="Geng J."/>
            <person name="Li G."/>
            <person name="Shi J."/>
            <person name="Liu J."/>
            <person name="Lv H."/>
            <person name="Li J."/>
            <person name="Wang J."/>
            <person name="Deng Y."/>
            <person name="Ran L."/>
            <person name="Shi X."/>
            <person name="Wang X."/>
            <person name="Wu Q."/>
            <person name="Li C."/>
            <person name="Ren X."/>
            <person name="Wang J."/>
            <person name="Wang X."/>
            <person name="Li D."/>
            <person name="Liu D."/>
            <person name="Zhang X."/>
            <person name="Ji Z."/>
            <person name="Zhao W."/>
            <person name="Sun Y."/>
            <person name="Zhang Z."/>
            <person name="Bao J."/>
            <person name="Han Y."/>
            <person name="Dong L."/>
            <person name="Ji J."/>
            <person name="Chen P."/>
            <person name="Wu S."/>
            <person name="Liu J."/>
            <person name="Xiao Y."/>
            <person name="Bu D."/>
            <person name="Tan J."/>
            <person name="Yang L."/>
            <person name="Ye C."/>
            <person name="Zhang J."/>
            <person name="Xu J."/>
            <person name="Zhou Y."/>
            <person name="Yu Y."/>
            <person name="Zhang B."/>
            <person name="Zhuang S."/>
            <person name="Wei H."/>
            <person name="Liu B."/>
            <person name="Lei M."/>
            <person name="Yu H."/>
            <person name="Li Y."/>
            <person name="Xu H."/>
            <person name="Wei S."/>
            <person name="He X."/>
            <person name="Fang L."/>
            <person name="Zhang Z."/>
            <person name="Zhang Y."/>
            <person name="Huang X."/>
            <person name="Su Z."/>
            <person name="Tong W."/>
            <person name="Li J."/>
            <person name="Tong Z."/>
            <person name="Li S."/>
            <person name="Ye J."/>
            <person name="Wang L."/>
            <person name="Fang L."/>
            <person name="Lei T."/>
            <person name="Chen C."/>
            <person name="Chen H."/>
            <person name="Xu Z."/>
            <person name="Li H."/>
            <person name="Huang H."/>
            <person name="Zhang F."/>
            <person name="Xu H."/>
            <person name="Li N."/>
            <person name="Zhao C."/>
            <person name="Li S."/>
            <person name="Dong L."/>
            <person name="Huang Y."/>
            <person name="Li L."/>
            <person name="Xi Y."/>
            <person name="Qi Q."/>
            <person name="Li W."/>
            <person name="Zhang B."/>
            <person name="Hu W."/>
            <person name="Zhang Y."/>
            <person name="Tian X."/>
            <person name="Jiao Y."/>
            <person name="Liang X."/>
            <person name="Jin J."/>
            <person name="Gao L."/>
            <person name="Zheng W."/>
            <person name="Hao B."/>
            <person name="Liu S."/>
            <person name="Wang W."/>
            <person name="Yuan L."/>
            <person name="Cao M."/>
            <person name="McDermott J."/>
            <person name="Samudrala R."/>
            <person name="Wang J."/>
            <person name="Wong G.K."/>
            <person name="Yang H."/>
        </authorList>
    </citation>
    <scope>NUCLEOTIDE SEQUENCE [LARGE SCALE GENOMIC DNA]</scope>
</reference>
<dbReference type="InterPro" id="IPR001611">
    <property type="entry name" value="Leu-rich_rpt"/>
</dbReference>
<dbReference type="SUPFAM" id="SSF52047">
    <property type="entry name" value="RNI-like"/>
    <property type="match status" value="1"/>
</dbReference>
<evidence type="ECO:0000256" key="21">
    <source>
        <dbReference type="SAM" id="SignalP"/>
    </source>
</evidence>
<keyword evidence="13" id="KW-0418">Kinase</keyword>
<dbReference type="InterPro" id="IPR013210">
    <property type="entry name" value="LRR_N_plant-typ"/>
</dbReference>
<feature type="domain" description="Disease resistance R13L4/SHOC-2-like LRR" evidence="23">
    <location>
        <begin position="99"/>
        <end position="299"/>
    </location>
</feature>
<dbReference type="PANTHER" id="PTHR48061:SF48">
    <property type="entry name" value="OS01G0162500 PROTEIN"/>
    <property type="match status" value="1"/>
</dbReference>
<feature type="domain" description="Leucine-rich repeat-containing N-terminal plant-type" evidence="22">
    <location>
        <begin position="48"/>
        <end position="90"/>
    </location>
</feature>
<evidence type="ECO:0000256" key="15">
    <source>
        <dbReference type="ARBA" id="ARBA00022989"/>
    </source>
</evidence>
<evidence type="ECO:0000256" key="6">
    <source>
        <dbReference type="ARBA" id="ARBA00022614"/>
    </source>
</evidence>
<dbReference type="EMBL" id="CM000149">
    <property type="protein sequence ID" value="EEE52950.1"/>
    <property type="molecule type" value="Genomic_DNA"/>
</dbReference>
<dbReference type="Pfam" id="PF23598">
    <property type="entry name" value="LRR_14"/>
    <property type="match status" value="1"/>
</dbReference>
<feature type="chain" id="PRO_5002882016" description="non-specific serine/threonine protein kinase" evidence="21">
    <location>
        <begin position="28"/>
        <end position="798"/>
    </location>
</feature>
<keyword evidence="14" id="KW-0067">ATP-binding</keyword>
<keyword evidence="11" id="KW-0677">Repeat</keyword>
<dbReference type="InterPro" id="IPR055414">
    <property type="entry name" value="LRR_R13L4/SHOC2-like"/>
</dbReference>
<dbReference type="Pfam" id="PF00560">
    <property type="entry name" value="LRR_1"/>
    <property type="match status" value="5"/>
</dbReference>
<keyword evidence="17" id="KW-0325">Glycoprotein</keyword>
<dbReference type="FunFam" id="3.80.10.10:FF:000111">
    <property type="entry name" value="LRR receptor-like serine/threonine-protein kinase ERECTA"/>
    <property type="match status" value="1"/>
</dbReference>
<keyword evidence="8" id="KW-0808">Transferase</keyword>
<keyword evidence="7" id="KW-1070">Brassinosteroid signaling pathway</keyword>
<evidence type="ECO:0000256" key="5">
    <source>
        <dbReference type="ARBA" id="ARBA00022527"/>
    </source>
</evidence>
<comment type="catalytic activity">
    <reaction evidence="19">
        <text>L-seryl-[protein] + ATP = O-phospho-L-seryl-[protein] + ADP + H(+)</text>
        <dbReference type="Rhea" id="RHEA:17989"/>
        <dbReference type="Rhea" id="RHEA-COMP:9863"/>
        <dbReference type="Rhea" id="RHEA-COMP:11604"/>
        <dbReference type="ChEBI" id="CHEBI:15378"/>
        <dbReference type="ChEBI" id="CHEBI:29999"/>
        <dbReference type="ChEBI" id="CHEBI:30616"/>
        <dbReference type="ChEBI" id="CHEBI:83421"/>
        <dbReference type="ChEBI" id="CHEBI:456216"/>
        <dbReference type="EC" id="2.7.11.1"/>
    </reaction>
</comment>
<protein>
    <recommendedName>
        <fullName evidence="3">non-specific serine/threonine protein kinase</fullName>
        <ecNumber evidence="3">2.7.11.1</ecNumber>
    </recommendedName>
</protein>
<dbReference type="InterPro" id="IPR032675">
    <property type="entry name" value="LRR_dom_sf"/>
</dbReference>
<evidence type="ECO:0000256" key="2">
    <source>
        <dbReference type="ARBA" id="ARBA00009592"/>
    </source>
</evidence>
<evidence type="ECO:0000256" key="9">
    <source>
        <dbReference type="ARBA" id="ARBA00022692"/>
    </source>
</evidence>
<comment type="subcellular location">
    <subcellularLocation>
        <location evidence="1">Cell membrane</location>
        <topology evidence="1">Single-pass type I membrane protein</topology>
    </subcellularLocation>
</comment>
<keyword evidence="6" id="KW-0433">Leucine-rich repeat</keyword>
<evidence type="ECO:0000256" key="3">
    <source>
        <dbReference type="ARBA" id="ARBA00012513"/>
    </source>
</evidence>
<dbReference type="FunFam" id="3.80.10.10:FF:000041">
    <property type="entry name" value="LRR receptor-like serine/threonine-protein kinase ERECTA"/>
    <property type="match status" value="1"/>
</dbReference>
<dbReference type="GO" id="GO:0005886">
    <property type="term" value="C:plasma membrane"/>
    <property type="evidence" value="ECO:0007669"/>
    <property type="project" value="UniProtKB-SubCell"/>
</dbReference>
<evidence type="ECO:0000256" key="10">
    <source>
        <dbReference type="ARBA" id="ARBA00022729"/>
    </source>
</evidence>
<evidence type="ECO:0000256" key="14">
    <source>
        <dbReference type="ARBA" id="ARBA00022840"/>
    </source>
</evidence>
<dbReference type="SUPFAM" id="SSF52058">
    <property type="entry name" value="L domain-like"/>
    <property type="match status" value="2"/>
</dbReference>
<evidence type="ECO:0000256" key="13">
    <source>
        <dbReference type="ARBA" id="ARBA00022777"/>
    </source>
</evidence>
<organism evidence="24">
    <name type="scientific">Oryza sativa subsp. japonica</name>
    <name type="common">Rice</name>
    <dbReference type="NCBI Taxonomy" id="39947"/>
    <lineage>
        <taxon>Eukaryota</taxon>
        <taxon>Viridiplantae</taxon>
        <taxon>Streptophyta</taxon>
        <taxon>Embryophyta</taxon>
        <taxon>Tracheophyta</taxon>
        <taxon>Spermatophyta</taxon>
        <taxon>Magnoliopsida</taxon>
        <taxon>Liliopsida</taxon>
        <taxon>Poales</taxon>
        <taxon>Poaceae</taxon>
        <taxon>BOP clade</taxon>
        <taxon>Oryzoideae</taxon>
        <taxon>Oryzeae</taxon>
        <taxon>Oryzinae</taxon>
        <taxon>Oryza</taxon>
        <taxon>Oryza sativa</taxon>
    </lineage>
</organism>
<evidence type="ECO:0000259" key="22">
    <source>
        <dbReference type="Pfam" id="PF08263"/>
    </source>
</evidence>
<dbReference type="EC" id="2.7.11.1" evidence="3"/>
<keyword evidence="5" id="KW-0723">Serine/threonine-protein kinase</keyword>
<evidence type="ECO:0000256" key="11">
    <source>
        <dbReference type="ARBA" id="ARBA00022737"/>
    </source>
</evidence>
<gene>
    <name evidence="24" type="ORF">OsJ_35584</name>
</gene>
<evidence type="ECO:0000256" key="20">
    <source>
        <dbReference type="SAM" id="Phobius"/>
    </source>
</evidence>
<evidence type="ECO:0000256" key="18">
    <source>
        <dbReference type="ARBA" id="ARBA00047899"/>
    </source>
</evidence>
<comment type="catalytic activity">
    <reaction evidence="18">
        <text>L-threonyl-[protein] + ATP = O-phospho-L-threonyl-[protein] + ADP + H(+)</text>
        <dbReference type="Rhea" id="RHEA:46608"/>
        <dbReference type="Rhea" id="RHEA-COMP:11060"/>
        <dbReference type="Rhea" id="RHEA-COMP:11605"/>
        <dbReference type="ChEBI" id="CHEBI:15378"/>
        <dbReference type="ChEBI" id="CHEBI:30013"/>
        <dbReference type="ChEBI" id="CHEBI:30616"/>
        <dbReference type="ChEBI" id="CHEBI:61977"/>
        <dbReference type="ChEBI" id="CHEBI:456216"/>
        <dbReference type="EC" id="2.7.11.1"/>
    </reaction>
</comment>
<dbReference type="Proteomes" id="UP000007752">
    <property type="component" value="Chromosome 12"/>
</dbReference>
<evidence type="ECO:0000256" key="12">
    <source>
        <dbReference type="ARBA" id="ARBA00022741"/>
    </source>
</evidence>
<dbReference type="InterPro" id="IPR003591">
    <property type="entry name" value="Leu-rich_rpt_typical-subtyp"/>
</dbReference>
<keyword evidence="10 21" id="KW-0732">Signal</keyword>
<dbReference type="GO" id="GO:0009742">
    <property type="term" value="P:brassinosteroid mediated signaling pathway"/>
    <property type="evidence" value="ECO:0007669"/>
    <property type="project" value="UniProtKB-KW"/>
</dbReference>
<dbReference type="SMART" id="SM00369">
    <property type="entry name" value="LRR_TYP"/>
    <property type="match status" value="6"/>
</dbReference>
<dbReference type="PANTHER" id="PTHR48061">
    <property type="entry name" value="LEUCINE-RICH REPEAT RECEPTOR PROTEIN KINASE EMS1-LIKE-RELATED"/>
    <property type="match status" value="1"/>
</dbReference>
<evidence type="ECO:0000313" key="24">
    <source>
        <dbReference type="EMBL" id="EEE52950.1"/>
    </source>
</evidence>
<evidence type="ECO:0000259" key="23">
    <source>
        <dbReference type="Pfam" id="PF23598"/>
    </source>
</evidence>
<evidence type="ECO:0000256" key="1">
    <source>
        <dbReference type="ARBA" id="ARBA00004251"/>
    </source>
</evidence>
<sequence>MSSFSKRVAHHLTSLLTVMHILLQVQATPTLADRTTTSIVTTPVLCLPEQASALLQLKGSFNVTAGDYSTVFRSWVAGADCCHWEGVHCDGADGRVTSLDLGGHHLQADSVHPALFRLTSLKHLDLSGNNFSMSKLPFTGFQELTELMHLDLSNTNIAGEVPAGIGSIMNLVYLDLSTKFYALVYDDENNIMKFTLDSFWQLKAPNMETFLTNLTNLEQLHMGMMDMSREGERWCDHIAKSTPKLQVLSLPWCSLSGPICASLSAMQSLNTIELHRNHLSGSIPEFFASFSNLSVLQLSKNDFQGWFPPIIFQHKKLRMIDLSKNPGISGNLPNFSQESSLENLFASSTNFTGSLKYLDLLEVSGLQLVGSIPSWISNLTSLTALQFSNCGLSGQVPSSIGNLRKLTKLALYNCNFSGKASKNKLSGNIPSICTAPRLQLIDLSYNNLSGSIPTCLMEDVTALQILNLKENKLIGTLPDNIKEGCALEAIDISGNLFEGKIPRSLIACRNLEILDIGGNHFSDSFPCWMSQLPKLQVLVLKSNKFTGQLMDPSYMVGGNTCEFTELRIADMASNDFNGTLPEAWFKMLKSMMTRSDNETLVMENQYYHGQTYQFTATVTYKGNYMTISKILRTLVLIDFSNNAFHGAIPETIGELILLHGLNMSHNALTGSIPTQFGRLNQLESLDLSSNEFSGEIPEELASLNFLSTLNLSYNMLVGRIPNSYQFSTFSNNSFLGNTGLCGPPLSRQCNNPKEPIAMPYTLEKSIDVVLLLFTASGFFISFAMMILIVWGSQMRKQH</sequence>
<keyword evidence="4" id="KW-1003">Cell membrane</keyword>
<evidence type="ECO:0000256" key="19">
    <source>
        <dbReference type="ARBA" id="ARBA00048679"/>
    </source>
</evidence>
<dbReference type="InterPro" id="IPR046956">
    <property type="entry name" value="RLP23-like"/>
</dbReference>
<dbReference type="GO" id="GO:0005524">
    <property type="term" value="F:ATP binding"/>
    <property type="evidence" value="ECO:0007669"/>
    <property type="project" value="UniProtKB-KW"/>
</dbReference>
<proteinExistence type="inferred from homology"/>
<evidence type="ECO:0000256" key="16">
    <source>
        <dbReference type="ARBA" id="ARBA00023136"/>
    </source>
</evidence>
<dbReference type="FunFam" id="3.80.10.10:FF:000095">
    <property type="entry name" value="LRR receptor-like serine/threonine-protein kinase GSO1"/>
    <property type="match status" value="1"/>
</dbReference>
<keyword evidence="15 20" id="KW-1133">Transmembrane helix</keyword>
<reference evidence="24" key="2">
    <citation type="submission" date="2008-12" db="EMBL/GenBank/DDBJ databases">
        <title>Improved gene annotation of the rice (Oryza sativa) genomes.</title>
        <authorList>
            <person name="Wang J."/>
            <person name="Li R."/>
            <person name="Fan W."/>
            <person name="Huang Q."/>
            <person name="Zhang J."/>
            <person name="Zhou Y."/>
            <person name="Hu Y."/>
            <person name="Zi S."/>
            <person name="Li J."/>
            <person name="Ni P."/>
            <person name="Zheng H."/>
            <person name="Zhang Y."/>
            <person name="Zhao M."/>
            <person name="Hao Q."/>
            <person name="McDermott J."/>
            <person name="Samudrala R."/>
            <person name="Kristiansen K."/>
            <person name="Wong G.K.-S."/>
        </authorList>
    </citation>
    <scope>NUCLEOTIDE SEQUENCE</scope>
</reference>
<dbReference type="Pfam" id="PF08263">
    <property type="entry name" value="LRRNT_2"/>
    <property type="match status" value="1"/>
</dbReference>
<keyword evidence="9 20" id="KW-0812">Transmembrane</keyword>
<dbReference type="Gene3D" id="3.80.10.10">
    <property type="entry name" value="Ribonuclease Inhibitor"/>
    <property type="match status" value="4"/>
</dbReference>
<dbReference type="GO" id="GO:0004674">
    <property type="term" value="F:protein serine/threonine kinase activity"/>
    <property type="evidence" value="ECO:0007669"/>
    <property type="project" value="UniProtKB-KW"/>
</dbReference>
<evidence type="ECO:0000256" key="17">
    <source>
        <dbReference type="ARBA" id="ARBA00023180"/>
    </source>
</evidence>
<evidence type="ECO:0000256" key="7">
    <source>
        <dbReference type="ARBA" id="ARBA00022626"/>
    </source>
</evidence>
<feature type="transmembrane region" description="Helical" evidence="20">
    <location>
        <begin position="768"/>
        <end position="790"/>
    </location>
</feature>